<proteinExistence type="predicted"/>
<dbReference type="AlphaFoldDB" id="A0A9P6JGD3"/>
<dbReference type="PANTHER" id="PTHR11081">
    <property type="entry name" value="FLAP ENDONUCLEASE FAMILY MEMBER"/>
    <property type="match status" value="1"/>
</dbReference>
<dbReference type="Proteomes" id="UP000749646">
    <property type="component" value="Unassembled WGS sequence"/>
</dbReference>
<keyword evidence="3" id="KW-1185">Reference proteome</keyword>
<protein>
    <recommendedName>
        <fullName evidence="4">XPG-I domain-containing protein</fullName>
    </recommendedName>
</protein>
<feature type="non-terminal residue" evidence="2">
    <location>
        <position position="545"/>
    </location>
</feature>
<dbReference type="OrthoDB" id="2423903at2759"/>
<feature type="region of interest" description="Disordered" evidence="1">
    <location>
        <begin position="376"/>
        <end position="421"/>
    </location>
</feature>
<gene>
    <name evidence="2" type="ORF">BGZ65_009032</name>
</gene>
<name>A0A9P6JGD3_9FUNG</name>
<evidence type="ECO:0000313" key="3">
    <source>
        <dbReference type="Proteomes" id="UP000749646"/>
    </source>
</evidence>
<sequence length="545" mass="60893">MGVPHLFGLIQKKGYDPQVAPMPLANPAGRVLIDLLGSLYITIRQSYSSNPPLKAQFMVLTELSRLVQPSNALIYIDGERASEKMDTHAKRDETRFKALQKADASIGRFQQRADNGLRIRKQHHIDIQKHLRNAFEWPAESRNALAAFLRDKGWTVKQCALEADVEIARDCTEVDVVLTRDSDALVYQNVPIVWRLISRRRVLVYNMNEVLVTLGVSRQQLTTLGVVSQNDYTSNVPSLGCATNFDIVKQLKATAVRALVREYLSCPKVLGKNTEHNTFEASLQVFVDLEQTPAPPTQLSDNADIPPSYASLCAKYRGICENQRIVIGQQRLLRQSTSTVPSFYIAGGSTKNQFRPIFQNKKSILAGTWYADVTQAKPRQCDPPRPPSHPTSITPKKKAKKKKKKKKCNGKKKQGGASRTVRNIPSATGIDREFRRKHPVKTLTVGSAAAGMKRQGVDQDAARAMQRQLGVGVNLANQLQLRAYYACAIFITHVLSPPPSSAPSHPSMDVDDAEDTEERQRRKTLLDHVIESQAFIFALGRYLYL</sequence>
<reference evidence="2" key="1">
    <citation type="journal article" date="2020" name="Fungal Divers.">
        <title>Resolving the Mortierellaceae phylogeny through synthesis of multi-gene phylogenetics and phylogenomics.</title>
        <authorList>
            <person name="Vandepol N."/>
            <person name="Liber J."/>
            <person name="Desiro A."/>
            <person name="Na H."/>
            <person name="Kennedy M."/>
            <person name="Barry K."/>
            <person name="Grigoriev I.V."/>
            <person name="Miller A.N."/>
            <person name="O'Donnell K."/>
            <person name="Stajich J.E."/>
            <person name="Bonito G."/>
        </authorList>
    </citation>
    <scope>NUCLEOTIDE SEQUENCE</scope>
    <source>
        <strain evidence="2">MES-2147</strain>
    </source>
</reference>
<evidence type="ECO:0008006" key="4">
    <source>
        <dbReference type="Google" id="ProtNLM"/>
    </source>
</evidence>
<dbReference type="InterPro" id="IPR006084">
    <property type="entry name" value="XPG/Rad2"/>
</dbReference>
<feature type="region of interest" description="Disordered" evidence="1">
    <location>
        <begin position="498"/>
        <end position="520"/>
    </location>
</feature>
<evidence type="ECO:0000256" key="1">
    <source>
        <dbReference type="SAM" id="MobiDB-lite"/>
    </source>
</evidence>
<dbReference type="EMBL" id="JAAAHW010004497">
    <property type="protein sequence ID" value="KAF9973855.1"/>
    <property type="molecule type" value="Genomic_DNA"/>
</dbReference>
<comment type="caution">
    <text evidence="2">The sequence shown here is derived from an EMBL/GenBank/DDBJ whole genome shotgun (WGS) entry which is preliminary data.</text>
</comment>
<organism evidence="2 3">
    <name type="scientific">Modicella reniformis</name>
    <dbReference type="NCBI Taxonomy" id="1440133"/>
    <lineage>
        <taxon>Eukaryota</taxon>
        <taxon>Fungi</taxon>
        <taxon>Fungi incertae sedis</taxon>
        <taxon>Mucoromycota</taxon>
        <taxon>Mortierellomycotina</taxon>
        <taxon>Mortierellomycetes</taxon>
        <taxon>Mortierellales</taxon>
        <taxon>Mortierellaceae</taxon>
        <taxon>Modicella</taxon>
    </lineage>
</organism>
<evidence type="ECO:0000313" key="2">
    <source>
        <dbReference type="EMBL" id="KAF9973855.1"/>
    </source>
</evidence>
<accession>A0A9P6JGD3</accession>
<feature type="compositionally biased region" description="Basic residues" evidence="1">
    <location>
        <begin position="395"/>
        <end position="414"/>
    </location>
</feature>
<dbReference type="InterPro" id="IPR029060">
    <property type="entry name" value="PIN-like_dom_sf"/>
</dbReference>
<dbReference type="SUPFAM" id="SSF88723">
    <property type="entry name" value="PIN domain-like"/>
    <property type="match status" value="1"/>
</dbReference>
<dbReference type="Gene3D" id="3.40.50.1010">
    <property type="entry name" value="5'-nuclease"/>
    <property type="match status" value="1"/>
</dbReference>